<reference evidence="3 4" key="2">
    <citation type="submission" date="2018-11" db="EMBL/GenBank/DDBJ databases">
        <authorList>
            <consortium name="Pathogen Informatics"/>
        </authorList>
    </citation>
    <scope>NUCLEOTIDE SEQUENCE [LARGE SCALE GENOMIC DNA]</scope>
    <source>
        <strain evidence="3 4">Egypt</strain>
    </source>
</reference>
<dbReference type="OrthoDB" id="300855at2759"/>
<evidence type="ECO:0000313" key="5">
    <source>
        <dbReference type="WBParaSite" id="ECPE_0001327101-mRNA-1"/>
    </source>
</evidence>
<feature type="domain" description="MIR" evidence="2">
    <location>
        <begin position="208"/>
        <end position="263"/>
    </location>
</feature>
<dbReference type="Pfam" id="PF02815">
    <property type="entry name" value="MIR"/>
    <property type="match status" value="1"/>
</dbReference>
<dbReference type="PANTHER" id="PTHR46399">
    <property type="entry name" value="B30.2/SPRY DOMAIN-CONTAINING PROTEIN"/>
    <property type="match status" value="1"/>
</dbReference>
<dbReference type="InterPro" id="IPR015925">
    <property type="entry name" value="Ryanodine_IP3_receptor"/>
</dbReference>
<sequence>MLFIQPQGSDYLACLSTSTSQDKLAFDVGLQTKADTESCWWTIHPASKQRSVGEKVRIGDDLIIVSVSSERYLHVYGETYTGHGVIASFQQTLWTVIPVSSGVVRQKSMNMAFGGDVVRLLHGDECLTVSAPDSEDVNAVMSSMHNGGAPGSPPNTLPRLSAANVSAHATHADVSVGMRQPVMYEIGAVSTSARSLWRIEHKKTKWSAGFFSWASEVRLRHVTTGRYLGVTPNEAQGTGHCEVFTLAPHEATEAATIFLLRPSKDDKKRMEEHGDEGMGEPDLRLGETLTYLQHAESGRWLSYEAYETRKRGVGRVEEKKAVLLVEGHMDDLFSIVRAQDEEIKSASAIRRCTAVFSLFVNTLRLISTPHYSAIHPPVAAQSQTPITQSPAVLRLSNGTLLGEVTQCLEDLIEFFAQPSPHEEHEVRQAKLAALRNRQNLFQVGLLQKCNLRVPNSFHCAYAYHFFFYAIT</sequence>
<dbReference type="GO" id="GO:0030018">
    <property type="term" value="C:Z disc"/>
    <property type="evidence" value="ECO:0007669"/>
    <property type="project" value="TreeGrafter"/>
</dbReference>
<protein>
    <submittedName>
        <fullName evidence="5">MIR domain-containing protein</fullName>
    </submittedName>
</protein>
<reference evidence="5" key="1">
    <citation type="submission" date="2016-06" db="UniProtKB">
        <authorList>
            <consortium name="WormBaseParasite"/>
        </authorList>
    </citation>
    <scope>IDENTIFICATION</scope>
</reference>
<evidence type="ECO:0000313" key="3">
    <source>
        <dbReference type="EMBL" id="VDP90505.1"/>
    </source>
</evidence>
<dbReference type="EMBL" id="UZAN01054619">
    <property type="protein sequence ID" value="VDP90505.1"/>
    <property type="molecule type" value="Genomic_DNA"/>
</dbReference>
<evidence type="ECO:0000256" key="1">
    <source>
        <dbReference type="ARBA" id="ARBA00022737"/>
    </source>
</evidence>
<dbReference type="PANTHER" id="PTHR46399:SF8">
    <property type="entry name" value="B30.2_SPRY DOMAIN-CONTAINING PROTEIN"/>
    <property type="match status" value="1"/>
</dbReference>
<dbReference type="WBParaSite" id="ECPE_0001327101-mRNA-1">
    <property type="protein sequence ID" value="ECPE_0001327101-mRNA-1"/>
    <property type="gene ID" value="ECPE_0001327101"/>
</dbReference>
<evidence type="ECO:0000259" key="2">
    <source>
        <dbReference type="PROSITE" id="PS50919"/>
    </source>
</evidence>
<dbReference type="Proteomes" id="UP000272942">
    <property type="component" value="Unassembled WGS sequence"/>
</dbReference>
<name>A0A183B1Z7_9TREM</name>
<dbReference type="Pfam" id="PF08709">
    <property type="entry name" value="Ins145_P3_rec"/>
    <property type="match status" value="1"/>
</dbReference>
<keyword evidence="1" id="KW-0677">Repeat</keyword>
<dbReference type="GO" id="GO:0042383">
    <property type="term" value="C:sarcolemma"/>
    <property type="evidence" value="ECO:0007669"/>
    <property type="project" value="TreeGrafter"/>
</dbReference>
<dbReference type="InterPro" id="IPR014821">
    <property type="entry name" value="Ins145_P3_rcpt"/>
</dbReference>
<dbReference type="InterPro" id="IPR036300">
    <property type="entry name" value="MIR_dom_sf"/>
</dbReference>
<gene>
    <name evidence="3" type="ORF">ECPE_LOCUS13233</name>
</gene>
<dbReference type="GO" id="GO:0005790">
    <property type="term" value="C:smooth endoplasmic reticulum"/>
    <property type="evidence" value="ECO:0007669"/>
    <property type="project" value="TreeGrafter"/>
</dbReference>
<accession>A0A183B1Z7</accession>
<dbReference type="InterPro" id="IPR016093">
    <property type="entry name" value="MIR_motif"/>
</dbReference>
<keyword evidence="4" id="KW-1185">Reference proteome</keyword>
<evidence type="ECO:0000313" key="4">
    <source>
        <dbReference type="Proteomes" id="UP000272942"/>
    </source>
</evidence>
<dbReference type="GO" id="GO:0034704">
    <property type="term" value="C:calcium channel complex"/>
    <property type="evidence" value="ECO:0007669"/>
    <property type="project" value="TreeGrafter"/>
</dbReference>
<dbReference type="Gene3D" id="2.80.10.50">
    <property type="match status" value="2"/>
</dbReference>
<dbReference type="Gene3D" id="1.25.10.30">
    <property type="entry name" value="IP3 receptor type 1 binding core, RIH domain"/>
    <property type="match status" value="1"/>
</dbReference>
<dbReference type="PROSITE" id="PS50919">
    <property type="entry name" value="MIR"/>
    <property type="match status" value="1"/>
</dbReference>
<dbReference type="GO" id="GO:0006941">
    <property type="term" value="P:striated muscle contraction"/>
    <property type="evidence" value="ECO:0007669"/>
    <property type="project" value="TreeGrafter"/>
</dbReference>
<dbReference type="SMART" id="SM00472">
    <property type="entry name" value="MIR"/>
    <property type="match status" value="2"/>
</dbReference>
<dbReference type="SUPFAM" id="SSF82109">
    <property type="entry name" value="MIR domain"/>
    <property type="match status" value="2"/>
</dbReference>
<dbReference type="GO" id="GO:0005219">
    <property type="term" value="F:ryanodine-sensitive calcium-release channel activity"/>
    <property type="evidence" value="ECO:0007669"/>
    <property type="project" value="TreeGrafter"/>
</dbReference>
<dbReference type="Pfam" id="PF01365">
    <property type="entry name" value="RYDR_ITPR"/>
    <property type="match status" value="1"/>
</dbReference>
<dbReference type="GO" id="GO:0033017">
    <property type="term" value="C:sarcoplasmic reticulum membrane"/>
    <property type="evidence" value="ECO:0007669"/>
    <property type="project" value="TreeGrafter"/>
</dbReference>
<dbReference type="AlphaFoldDB" id="A0A183B1Z7"/>
<dbReference type="InterPro" id="IPR000699">
    <property type="entry name" value="RIH_dom"/>
</dbReference>
<organism evidence="5">
    <name type="scientific">Echinostoma caproni</name>
    <dbReference type="NCBI Taxonomy" id="27848"/>
    <lineage>
        <taxon>Eukaryota</taxon>
        <taxon>Metazoa</taxon>
        <taxon>Spiralia</taxon>
        <taxon>Lophotrochozoa</taxon>
        <taxon>Platyhelminthes</taxon>
        <taxon>Trematoda</taxon>
        <taxon>Digenea</taxon>
        <taxon>Plagiorchiida</taxon>
        <taxon>Echinostomata</taxon>
        <taxon>Echinostomatoidea</taxon>
        <taxon>Echinostomatidae</taxon>
        <taxon>Echinostoma</taxon>
    </lineage>
</organism>
<dbReference type="GO" id="GO:0014808">
    <property type="term" value="P:release of sequestered calcium ion into cytosol by sarcoplasmic reticulum"/>
    <property type="evidence" value="ECO:0007669"/>
    <property type="project" value="TreeGrafter"/>
</dbReference>
<proteinExistence type="predicted"/>